<dbReference type="PROSITE" id="PS51221">
    <property type="entry name" value="TTL"/>
    <property type="match status" value="1"/>
</dbReference>
<comment type="similarity">
    <text evidence="2">Belongs to the tubulin polyglutamylase family.</text>
</comment>
<dbReference type="GO" id="GO:0070740">
    <property type="term" value="F:tubulin-glutamic acid ligase activity"/>
    <property type="evidence" value="ECO:0007669"/>
    <property type="project" value="TreeGrafter"/>
</dbReference>
<keyword evidence="12" id="KW-1185">Reference proteome</keyword>
<dbReference type="GO" id="GO:0036064">
    <property type="term" value="C:ciliary basal body"/>
    <property type="evidence" value="ECO:0007669"/>
    <property type="project" value="TreeGrafter"/>
</dbReference>
<comment type="subcellular location">
    <subcellularLocation>
        <location evidence="1">Cytoplasm</location>
        <location evidence="1">Cytoskeleton</location>
        <location evidence="1">Cilium basal body</location>
    </subcellularLocation>
</comment>
<keyword evidence="4" id="KW-0436">Ligase</keyword>
<keyword evidence="6" id="KW-0547">Nucleotide-binding</keyword>
<keyword evidence="10" id="KW-0966">Cell projection</keyword>
<reference evidence="11" key="2">
    <citation type="submission" date="2025-09" db="UniProtKB">
        <authorList>
            <consortium name="Ensembl"/>
        </authorList>
    </citation>
    <scope>IDENTIFICATION</scope>
</reference>
<keyword evidence="5" id="KW-0493">Microtubule</keyword>
<evidence type="ECO:0000256" key="5">
    <source>
        <dbReference type="ARBA" id="ARBA00022701"/>
    </source>
</evidence>
<evidence type="ECO:0000256" key="6">
    <source>
        <dbReference type="ARBA" id="ARBA00022741"/>
    </source>
</evidence>
<evidence type="ECO:0000256" key="3">
    <source>
        <dbReference type="ARBA" id="ARBA00022490"/>
    </source>
</evidence>
<evidence type="ECO:0000313" key="11">
    <source>
        <dbReference type="Ensembl" id="ENSEBUP00000009577.1"/>
    </source>
</evidence>
<evidence type="ECO:0000256" key="1">
    <source>
        <dbReference type="ARBA" id="ARBA00004120"/>
    </source>
</evidence>
<name>A0A8C4Q3R9_EPTBU</name>
<dbReference type="SUPFAM" id="SSF56059">
    <property type="entry name" value="Glutathione synthetase ATP-binding domain-like"/>
    <property type="match status" value="1"/>
</dbReference>
<evidence type="ECO:0000256" key="10">
    <source>
        <dbReference type="ARBA" id="ARBA00023273"/>
    </source>
</evidence>
<dbReference type="AlphaFoldDB" id="A0A8C4Q3R9"/>
<dbReference type="PANTHER" id="PTHR12241:SF31">
    <property type="entry name" value="POLYGLUTAMYLASE COMPLEX SUBUNIT TTLL1"/>
    <property type="match status" value="1"/>
</dbReference>
<protein>
    <recommendedName>
        <fullName evidence="13">Tubulin polyglutamylase TTLL1</fullName>
    </recommendedName>
</protein>
<keyword evidence="9" id="KW-0206">Cytoskeleton</keyword>
<dbReference type="Ensembl" id="ENSEBUT00000010104.1">
    <property type="protein sequence ID" value="ENSEBUP00000009577.1"/>
    <property type="gene ID" value="ENSEBUG00000006156.1"/>
</dbReference>
<dbReference type="GO" id="GO:0000226">
    <property type="term" value="P:microtubule cytoskeleton organization"/>
    <property type="evidence" value="ECO:0007669"/>
    <property type="project" value="TreeGrafter"/>
</dbReference>
<dbReference type="InterPro" id="IPR004344">
    <property type="entry name" value="TTL/TTLL_fam"/>
</dbReference>
<evidence type="ECO:0000256" key="7">
    <source>
        <dbReference type="ARBA" id="ARBA00022840"/>
    </source>
</evidence>
<keyword evidence="8" id="KW-0969">Cilium</keyword>
<evidence type="ECO:0000256" key="4">
    <source>
        <dbReference type="ARBA" id="ARBA00022598"/>
    </source>
</evidence>
<evidence type="ECO:0000256" key="8">
    <source>
        <dbReference type="ARBA" id="ARBA00023069"/>
    </source>
</evidence>
<evidence type="ECO:0008006" key="13">
    <source>
        <dbReference type="Google" id="ProtNLM"/>
    </source>
</evidence>
<dbReference type="Proteomes" id="UP000694388">
    <property type="component" value="Unplaced"/>
</dbReference>
<dbReference type="GeneTree" id="ENSGT00940000156720"/>
<dbReference type="GO" id="GO:0005874">
    <property type="term" value="C:microtubule"/>
    <property type="evidence" value="ECO:0007669"/>
    <property type="project" value="UniProtKB-KW"/>
</dbReference>
<dbReference type="PANTHER" id="PTHR12241">
    <property type="entry name" value="TUBULIN POLYGLUTAMYLASE"/>
    <property type="match status" value="1"/>
</dbReference>
<dbReference type="GO" id="GO:0005524">
    <property type="term" value="F:ATP binding"/>
    <property type="evidence" value="ECO:0007669"/>
    <property type="project" value="UniProtKB-KW"/>
</dbReference>
<keyword evidence="3" id="KW-0963">Cytoplasm</keyword>
<keyword evidence="7" id="KW-0067">ATP-binding</keyword>
<organism evidence="11 12">
    <name type="scientific">Eptatretus burgeri</name>
    <name type="common">Inshore hagfish</name>
    <dbReference type="NCBI Taxonomy" id="7764"/>
    <lineage>
        <taxon>Eukaryota</taxon>
        <taxon>Metazoa</taxon>
        <taxon>Chordata</taxon>
        <taxon>Craniata</taxon>
        <taxon>Vertebrata</taxon>
        <taxon>Cyclostomata</taxon>
        <taxon>Myxini</taxon>
        <taxon>Myxiniformes</taxon>
        <taxon>Myxinidae</taxon>
        <taxon>Eptatretinae</taxon>
        <taxon>Eptatretus</taxon>
    </lineage>
</organism>
<accession>A0A8C4Q3R9</accession>
<evidence type="ECO:0000256" key="2">
    <source>
        <dbReference type="ARBA" id="ARBA00006118"/>
    </source>
</evidence>
<dbReference type="Pfam" id="PF03133">
    <property type="entry name" value="TTL"/>
    <property type="match status" value="1"/>
</dbReference>
<reference evidence="11" key="1">
    <citation type="submission" date="2025-08" db="UniProtKB">
        <authorList>
            <consortium name="Ensembl"/>
        </authorList>
    </citation>
    <scope>IDENTIFICATION</scope>
</reference>
<evidence type="ECO:0000313" key="12">
    <source>
        <dbReference type="Proteomes" id="UP000694388"/>
    </source>
</evidence>
<evidence type="ECO:0000256" key="9">
    <source>
        <dbReference type="ARBA" id="ARBA00023212"/>
    </source>
</evidence>
<dbReference type="Gene3D" id="3.30.470.20">
    <property type="entry name" value="ATP-grasp fold, B domain"/>
    <property type="match status" value="1"/>
</dbReference>
<proteinExistence type="inferred from homology"/>
<dbReference type="GO" id="GO:0015631">
    <property type="term" value="F:tubulin binding"/>
    <property type="evidence" value="ECO:0007669"/>
    <property type="project" value="TreeGrafter"/>
</dbReference>
<sequence length="187" mass="21296">MFTYTCSHSHEPPCQDKYNSVHGGKWTLGSLRLYLESTRGTRATEQLFLDMHWLILHSLKAVASVMTSDRHCFECYGYDIIIDENFKPWLIEVNASPSLSATTTNDRILKFHLINDTLNVVAPGGQLPDPRAPPQTLTPGMLGGYDLLYNEELAIQNGVCEREWTRRGKSRYGHGHEPVRPSHVQWK</sequence>